<proteinExistence type="predicted"/>
<evidence type="ECO:0000313" key="1">
    <source>
        <dbReference type="EMBL" id="KID56571.1"/>
    </source>
</evidence>
<dbReference type="Proteomes" id="UP000031327">
    <property type="component" value="Unassembled WGS sequence"/>
</dbReference>
<dbReference type="RefSeq" id="WP_039609639.1">
    <property type="nucleotide sequence ID" value="NZ_JWIC01000006.1"/>
</dbReference>
<comment type="caution">
    <text evidence="1">The sequence shown here is derived from an EMBL/GenBank/DDBJ whole genome shotgun (WGS) entry which is preliminary data.</text>
</comment>
<sequence>MKKEQLALLKTLQRALLEIRIIGYKGQDSGLSVEQSEFIADIADALHNIPDAITDANVDLDFHTKIMLGGFDDKYGTTINFRLLEIYNHILQNEI</sequence>
<accession>A0A0C1Q7B6</accession>
<reference evidence="1 2" key="1">
    <citation type="submission" date="2014-12" db="EMBL/GenBank/DDBJ databases">
        <title>Draft Genome Sequence of Pseudoalteromonas luteoviolacea HI1.</title>
        <authorList>
            <person name="Asahina A.Y."/>
            <person name="Hadfield M.G."/>
        </authorList>
    </citation>
    <scope>NUCLEOTIDE SEQUENCE [LARGE SCALE GENOMIC DNA]</scope>
    <source>
        <strain evidence="1 2">HI1</strain>
    </source>
</reference>
<dbReference type="AlphaFoldDB" id="A0A0C1Q7B6"/>
<organism evidence="1 2">
    <name type="scientific">Pseudoalteromonas luteoviolacea</name>
    <dbReference type="NCBI Taxonomy" id="43657"/>
    <lineage>
        <taxon>Bacteria</taxon>
        <taxon>Pseudomonadati</taxon>
        <taxon>Pseudomonadota</taxon>
        <taxon>Gammaproteobacteria</taxon>
        <taxon>Alteromonadales</taxon>
        <taxon>Pseudoalteromonadaceae</taxon>
        <taxon>Pseudoalteromonas</taxon>
    </lineage>
</organism>
<dbReference type="OrthoDB" id="9553915at2"/>
<gene>
    <name evidence="1" type="ORF">JF50_11580</name>
</gene>
<protein>
    <submittedName>
        <fullName evidence="1">Uncharacterized protein</fullName>
    </submittedName>
</protein>
<name>A0A0C1Q7B6_9GAMM</name>
<evidence type="ECO:0000313" key="2">
    <source>
        <dbReference type="Proteomes" id="UP000031327"/>
    </source>
</evidence>
<dbReference type="EMBL" id="JWIC01000006">
    <property type="protein sequence ID" value="KID56571.1"/>
    <property type="molecule type" value="Genomic_DNA"/>
</dbReference>